<keyword evidence="10" id="KW-0460">Magnesium</keyword>
<dbReference type="Gene3D" id="2.40.40.20">
    <property type="match status" value="1"/>
</dbReference>
<dbReference type="InterPro" id="IPR007081">
    <property type="entry name" value="RNA_pol_Rpb1_5"/>
</dbReference>
<dbReference type="CDD" id="cd02735">
    <property type="entry name" value="RNAP_I_Rpa1_C"/>
    <property type="match status" value="1"/>
</dbReference>
<dbReference type="Gene3D" id="1.10.274.100">
    <property type="entry name" value="RNA polymerase Rpb1, domain 3"/>
    <property type="match status" value="1"/>
</dbReference>
<evidence type="ECO:0000256" key="9">
    <source>
        <dbReference type="ARBA" id="ARBA00022833"/>
    </source>
</evidence>
<dbReference type="PANTHER" id="PTHR19376:SF11">
    <property type="entry name" value="DNA-DIRECTED RNA POLYMERASE I SUBUNIT RPA1"/>
    <property type="match status" value="1"/>
</dbReference>
<comment type="similarity">
    <text evidence="2 15">Belongs to the RNA polymerase beta' chain family.</text>
</comment>
<dbReference type="GO" id="GO:0003899">
    <property type="term" value="F:DNA-directed RNA polymerase activity"/>
    <property type="evidence" value="ECO:0007669"/>
    <property type="project" value="UniProtKB-EC"/>
</dbReference>
<dbReference type="InterPro" id="IPR015699">
    <property type="entry name" value="DNA-dir_RNA_pol1_lsu_N"/>
</dbReference>
<dbReference type="InterPro" id="IPR038120">
    <property type="entry name" value="Rpb1_funnel_sf"/>
</dbReference>
<dbReference type="InterPro" id="IPR047107">
    <property type="entry name" value="DNA-dir_RNA_pol1_lsu_C"/>
</dbReference>
<dbReference type="Pfam" id="PF04983">
    <property type="entry name" value="RNA_pol_Rpb1_3"/>
    <property type="match status" value="1"/>
</dbReference>
<evidence type="ECO:0000256" key="4">
    <source>
        <dbReference type="ARBA" id="ARBA00022478"/>
    </source>
</evidence>
<evidence type="ECO:0000256" key="3">
    <source>
        <dbReference type="ARBA" id="ARBA00011251"/>
    </source>
</evidence>
<comment type="function">
    <text evidence="14">DNA-dependent RNA polymerase catalyzes the transcription of DNA into RNA using the four ribonucleoside triphosphates as substrates. Largest and catalytic core component of RNA polymerase I which synthesizes ribosomal RNA precursors. Forms the polymerase active center together with the second largest subunit. A single stranded DNA template strand of the promoter is positioned within the central active site cleft of Pol I. A bridging helix emanates from RPA1 and crosses the cleft near the catalytic site and is thought to promote translocation of Pol I by acting as a ratchet that moves the RNA-DNA hybrid through the active site by switching from straight to bent conformations at each step of nucleotide addition.</text>
</comment>
<feature type="compositionally biased region" description="Basic and acidic residues" evidence="16">
    <location>
        <begin position="1398"/>
        <end position="1407"/>
    </location>
</feature>
<evidence type="ECO:0000256" key="12">
    <source>
        <dbReference type="ARBA" id="ARBA00023242"/>
    </source>
</evidence>
<dbReference type="Gene3D" id="3.30.70.2850">
    <property type="match status" value="1"/>
</dbReference>
<feature type="compositionally biased region" description="Basic and acidic residues" evidence="16">
    <location>
        <begin position="1362"/>
        <end position="1372"/>
    </location>
</feature>
<evidence type="ECO:0000256" key="8">
    <source>
        <dbReference type="ARBA" id="ARBA00022723"/>
    </source>
</evidence>
<reference evidence="18" key="1">
    <citation type="submission" date="2022-03" db="EMBL/GenBank/DDBJ databases">
        <authorList>
            <person name="Sayadi A."/>
        </authorList>
    </citation>
    <scope>NUCLEOTIDE SEQUENCE</scope>
</reference>
<dbReference type="InterPro" id="IPR007083">
    <property type="entry name" value="RNA_pol_Rpb1_4"/>
</dbReference>
<dbReference type="InterPro" id="IPR045867">
    <property type="entry name" value="DNA-dir_RpoC_beta_prime"/>
</dbReference>
<feature type="compositionally biased region" description="Acidic residues" evidence="16">
    <location>
        <begin position="1345"/>
        <end position="1361"/>
    </location>
</feature>
<dbReference type="Gene3D" id="6.20.50.80">
    <property type="match status" value="1"/>
</dbReference>
<dbReference type="FunFam" id="2.40.40.20:FF:000019">
    <property type="entry name" value="DNA-directed RNA polymerase II subunit RPB1"/>
    <property type="match status" value="1"/>
</dbReference>
<accession>A0A9P0LYN1</accession>
<keyword evidence="6 15" id="KW-0808">Transferase</keyword>
<dbReference type="PANTHER" id="PTHR19376">
    <property type="entry name" value="DNA-DIRECTED RNA POLYMERASE"/>
    <property type="match status" value="1"/>
</dbReference>
<dbReference type="InterPro" id="IPR007066">
    <property type="entry name" value="RNA_pol_Rpb1_3"/>
</dbReference>
<dbReference type="Pfam" id="PF04998">
    <property type="entry name" value="RNA_pol_Rpb1_5"/>
    <property type="match status" value="1"/>
</dbReference>
<organism evidence="18 19">
    <name type="scientific">Acanthoscelides obtectus</name>
    <name type="common">Bean weevil</name>
    <name type="synonym">Bruchus obtectus</name>
    <dbReference type="NCBI Taxonomy" id="200917"/>
    <lineage>
        <taxon>Eukaryota</taxon>
        <taxon>Metazoa</taxon>
        <taxon>Ecdysozoa</taxon>
        <taxon>Arthropoda</taxon>
        <taxon>Hexapoda</taxon>
        <taxon>Insecta</taxon>
        <taxon>Pterygota</taxon>
        <taxon>Neoptera</taxon>
        <taxon>Endopterygota</taxon>
        <taxon>Coleoptera</taxon>
        <taxon>Polyphaga</taxon>
        <taxon>Cucujiformia</taxon>
        <taxon>Chrysomeloidea</taxon>
        <taxon>Chrysomelidae</taxon>
        <taxon>Bruchinae</taxon>
        <taxon>Bruchini</taxon>
        <taxon>Acanthoscelides</taxon>
    </lineage>
</organism>
<dbReference type="EC" id="2.7.7.6" evidence="15"/>
<dbReference type="SUPFAM" id="SSF64484">
    <property type="entry name" value="beta and beta-prime subunits of DNA dependent RNA-polymerase"/>
    <property type="match status" value="1"/>
</dbReference>
<evidence type="ECO:0000313" key="19">
    <source>
        <dbReference type="Proteomes" id="UP001152888"/>
    </source>
</evidence>
<comment type="catalytic activity">
    <reaction evidence="13 15">
        <text>RNA(n) + a ribonucleoside 5'-triphosphate = RNA(n+1) + diphosphate</text>
        <dbReference type="Rhea" id="RHEA:21248"/>
        <dbReference type="Rhea" id="RHEA-COMP:14527"/>
        <dbReference type="Rhea" id="RHEA-COMP:17342"/>
        <dbReference type="ChEBI" id="CHEBI:33019"/>
        <dbReference type="ChEBI" id="CHEBI:61557"/>
        <dbReference type="ChEBI" id="CHEBI:140395"/>
        <dbReference type="EC" id="2.7.7.6"/>
    </reaction>
</comment>
<comment type="subunit">
    <text evidence="3">Component of the RNA polymerase I (Pol I) complex consisting of at least 13 subunits.</text>
</comment>
<comment type="caution">
    <text evidence="18">The sequence shown here is derived from an EMBL/GenBank/DDBJ whole genome shotgun (WGS) entry which is preliminary data.</text>
</comment>
<keyword evidence="4 15" id="KW-0240">DNA-directed RNA polymerase</keyword>
<evidence type="ECO:0000256" key="6">
    <source>
        <dbReference type="ARBA" id="ARBA00022679"/>
    </source>
</evidence>
<dbReference type="Gene3D" id="6.10.250.2940">
    <property type="match status" value="1"/>
</dbReference>
<dbReference type="InterPro" id="IPR000722">
    <property type="entry name" value="RNA_pol_asu"/>
</dbReference>
<keyword evidence="8" id="KW-0479">Metal-binding</keyword>
<evidence type="ECO:0000256" key="15">
    <source>
        <dbReference type="RuleBase" id="RU004279"/>
    </source>
</evidence>
<dbReference type="OrthoDB" id="270392at2759"/>
<dbReference type="InterPro" id="IPR006592">
    <property type="entry name" value="RNA_pol_N"/>
</dbReference>
<dbReference type="Pfam" id="PF00623">
    <property type="entry name" value="RNA_pol_Rpb1_2"/>
    <property type="match status" value="1"/>
</dbReference>
<proteinExistence type="inferred from homology"/>
<keyword evidence="19" id="KW-1185">Reference proteome</keyword>
<dbReference type="InterPro" id="IPR042102">
    <property type="entry name" value="RNA_pol_Rpb1_3_sf"/>
</dbReference>
<keyword evidence="11 15" id="KW-0804">Transcription</keyword>
<dbReference type="InterPro" id="IPR007080">
    <property type="entry name" value="RNA_pol_Rpb1_1"/>
</dbReference>
<dbReference type="SMART" id="SM00663">
    <property type="entry name" value="RPOLA_N"/>
    <property type="match status" value="1"/>
</dbReference>
<feature type="region of interest" description="Disordered" evidence="16">
    <location>
        <begin position="1327"/>
        <end position="1412"/>
    </location>
</feature>
<evidence type="ECO:0000256" key="16">
    <source>
        <dbReference type="SAM" id="MobiDB-lite"/>
    </source>
</evidence>
<evidence type="ECO:0000256" key="1">
    <source>
        <dbReference type="ARBA" id="ARBA00004604"/>
    </source>
</evidence>
<dbReference type="Gene3D" id="1.10.132.30">
    <property type="match status" value="1"/>
</dbReference>
<dbReference type="Pfam" id="PF04997">
    <property type="entry name" value="RNA_pol_Rpb1_1"/>
    <property type="match status" value="1"/>
</dbReference>
<dbReference type="Gene3D" id="1.10.150.390">
    <property type="match status" value="1"/>
</dbReference>
<dbReference type="CDD" id="cd01435">
    <property type="entry name" value="RNAP_I_RPA1_N"/>
    <property type="match status" value="1"/>
</dbReference>
<evidence type="ECO:0000313" key="18">
    <source>
        <dbReference type="EMBL" id="CAH2001253.1"/>
    </source>
</evidence>
<dbReference type="GO" id="GO:0005736">
    <property type="term" value="C:RNA polymerase I complex"/>
    <property type="evidence" value="ECO:0007669"/>
    <property type="project" value="TreeGrafter"/>
</dbReference>
<gene>
    <name evidence="18" type="ORF">ACAOBT_LOCUS26075</name>
</gene>
<keyword evidence="12" id="KW-0539">Nucleus</keyword>
<comment type="subcellular location">
    <subcellularLocation>
        <location evidence="1">Nucleus</location>
        <location evidence="1">Nucleolus</location>
    </subcellularLocation>
</comment>
<dbReference type="Gene3D" id="4.10.860.120">
    <property type="entry name" value="RNA polymerase II, clamp domain"/>
    <property type="match status" value="1"/>
</dbReference>
<dbReference type="Proteomes" id="UP001152888">
    <property type="component" value="Unassembled WGS sequence"/>
</dbReference>
<name>A0A9P0LYN1_ACAOB</name>
<keyword evidence="7 15" id="KW-0548">Nucleotidyltransferase</keyword>
<dbReference type="GO" id="GO:0046872">
    <property type="term" value="F:metal ion binding"/>
    <property type="evidence" value="ECO:0007669"/>
    <property type="project" value="UniProtKB-KW"/>
</dbReference>
<feature type="compositionally biased region" description="Acidic residues" evidence="16">
    <location>
        <begin position="1373"/>
        <end position="1397"/>
    </location>
</feature>
<dbReference type="GO" id="GO:0006351">
    <property type="term" value="P:DNA-templated transcription"/>
    <property type="evidence" value="ECO:0007669"/>
    <property type="project" value="InterPro"/>
</dbReference>
<sequence>MNIHLRQENVQFSLFTSEEIKRMSVCQIVTPLTLDALGHPIPGGLYDRRLGPLSDDADACGTCAKTIANCPGHFGYIELPLPVVNPLFHKIIGTLMKISCLHCHHIQIPIHIKRILVIQLKLLNCGLLTDSMEAEQLMMELISTHQSYEKIPEESIQPVLKYEKLADEMIGVLKGNILSTQNVETLRNQFIYKTLRDVKARKTCMFCKRHIDRIQALKNKIILSARKLDKGADKTITIKGVESKYVNPEESREHMRKIWVSEKSFLEHLLPVLQDIRAEHPTDVFYFTVIPVPPPNIRPVNFMNGRMLENKQSQTYKTILQNVILLYAIIKVVQKKGDVNVLSSEEAKAAYSFARGASAIEKLINSWEELQNDVNGLLDKESQRSKDGEGLKQIIEKKEGIIRMCMMGKRVNFSARSVITPDPNLNIDEIGIPEAFAKRLTYPVAVTPWNVEELRKMVLNGPNVHPGAVMIEYNGISKKINPNNATQQKSLLKLLLTPDDRDKGSKSVKIVHRHLCNGDVLLLNRQPTLHKPSIMAHTARILKGEKTLRLHYANCKAYNADFDGDEMNAHFAQNELARSEGYNIVNVANQYLVPKDGTPLSGLIQDHMIAGARLSVRGRFFTKEDYHQLVYQALSFKTSNIILLKPAIIKPVMLWSGKQLLSTVIINIIPSGKGLINLTATSKIPAKAWQSEYPRPWMGGGTLFSNPNTMSEAEVIIRNGELLVGILDKSHYGATPYGLVHCMYELYGGVCATRFLSSLAKIFTRFLQQDSFTLGVRDILTVKKADAKRKRVMNQARQIGVEAVTAALGIPPDTPVEQIVEEIQKRESTNSKIRAVIDRQYKSSLDSYTNDINRACLPAGLICKFPENNLQLMVLSGAKGSTVNTMQISCLLGQIELEGKRPPVMISGKTLPSFPAFEFSPRAGGFIDGRFMTGIQPQEFFFHCMAGREGLIDTAVKTSRSGYLQRCLIKHLEGLRVGYDMTVRNSDKSVIQFLYGEDGMDISKAQFLNKKQLQFLSENVKTLTQDDLLQQLKDDPDQALVEEHVKKVKEWKESFGNPLSKKRKSPFSRFAKYVKGRAGNAVLTRDQIVKLWREVDDEVRESFIKPCVPCPDPVDSAYQPDAQFGAINERIDQLLEEFQPFKKKKSKKEFHNVMKLKSMQSMCAAGEPVGLLAAQSIGEPSTQMTLNTFHFAGRGEMNVTLGIPRLREILMMASKNIKTPSMEIPFLPVENLEARASTLRKLLNRVVISDVLEKIDVTTVLQVEPVRQHQYILRFYFLPRKYYSQDFCVKPKQILQHMKKKFFADMFSVIRKYTKINSNVVTMQEAKNKKINDDNDNENSNANNENEDDENDSDDEVEDTEDAKQTYKHQDAQEDQEPEDEEKIDSEDELTDAEDAGNQDKESENKNDSIAQDSTVTASYNFAQNYTEDAEKHLWCEITFALPLNYKKLDLTGILKDVARRSVVWETPQIKRAITYTKDDKLMLRTDGINIIEMFKYHNLLDLHRLYCNDIHKVAETYGIEAASKCIVKEVKDVFNVYGIKVDPRHLSLIADYMTFNGSFEPLNRKGMESSASPLQQISFESSLMFLKNATLRGKHDDLENPSSSLMLGKPCTIGTGSFRLIHKVPNFVSDNN</sequence>
<dbReference type="FunFam" id="1.10.274.100:FF:000012">
    <property type="entry name" value="DNA-directed RNA polymerase subunit"/>
    <property type="match status" value="1"/>
</dbReference>
<evidence type="ECO:0000256" key="7">
    <source>
        <dbReference type="ARBA" id="ARBA00022695"/>
    </source>
</evidence>
<dbReference type="InterPro" id="IPR044893">
    <property type="entry name" value="RNA_pol_Rpb1_clamp_domain"/>
</dbReference>
<evidence type="ECO:0000256" key="14">
    <source>
        <dbReference type="ARBA" id="ARBA00053996"/>
    </source>
</evidence>
<evidence type="ECO:0000256" key="5">
    <source>
        <dbReference type="ARBA" id="ARBA00022553"/>
    </source>
</evidence>
<keyword evidence="9" id="KW-0862">Zinc</keyword>
<evidence type="ECO:0000256" key="11">
    <source>
        <dbReference type="ARBA" id="ARBA00023163"/>
    </source>
</evidence>
<protein>
    <recommendedName>
        <fullName evidence="15">DNA-directed RNA polymerase subunit</fullName>
        <ecNumber evidence="15">2.7.7.6</ecNumber>
    </recommendedName>
</protein>
<feature type="domain" description="RNA polymerase N-terminal" evidence="17">
    <location>
        <begin position="283"/>
        <end position="615"/>
    </location>
</feature>
<dbReference type="EMBL" id="CAKOFQ010007441">
    <property type="protein sequence ID" value="CAH2001253.1"/>
    <property type="molecule type" value="Genomic_DNA"/>
</dbReference>
<dbReference type="Pfam" id="PF05000">
    <property type="entry name" value="RNA_pol_Rpb1_4"/>
    <property type="match status" value="1"/>
</dbReference>
<evidence type="ECO:0000259" key="17">
    <source>
        <dbReference type="SMART" id="SM00663"/>
    </source>
</evidence>
<evidence type="ECO:0000256" key="10">
    <source>
        <dbReference type="ARBA" id="ARBA00022842"/>
    </source>
</evidence>
<evidence type="ECO:0000256" key="2">
    <source>
        <dbReference type="ARBA" id="ARBA00006460"/>
    </source>
</evidence>
<dbReference type="GO" id="GO:0003677">
    <property type="term" value="F:DNA binding"/>
    <property type="evidence" value="ECO:0007669"/>
    <property type="project" value="InterPro"/>
</dbReference>
<dbReference type="Gene3D" id="3.30.1490.180">
    <property type="entry name" value="RNA polymerase ii"/>
    <property type="match status" value="1"/>
</dbReference>
<evidence type="ECO:0000256" key="13">
    <source>
        <dbReference type="ARBA" id="ARBA00048552"/>
    </source>
</evidence>
<keyword evidence="5" id="KW-0597">Phosphoprotein</keyword>